<sequence>MDIDLPDVLAEVGEAFARYETALVTNDVAVLGELFRNDPRTLRYGMGENLYGYDEIQNFRSGRSPVGLMRRTARTVISSYGRDTAVASTLFYRDNAPGKVGRQMQTWIRFPEGWRIVAAHVSVIDEPPATS</sequence>
<evidence type="ECO:0000313" key="2">
    <source>
        <dbReference type="Proteomes" id="UP000285523"/>
    </source>
</evidence>
<dbReference type="InterPro" id="IPR024507">
    <property type="entry name" value="AtzH-like"/>
</dbReference>
<dbReference type="Proteomes" id="UP000285523">
    <property type="component" value="Unassembled WGS sequence"/>
</dbReference>
<name>A0A418VNU8_RHOPL</name>
<dbReference type="SUPFAM" id="SSF54427">
    <property type="entry name" value="NTF2-like"/>
    <property type="match status" value="1"/>
</dbReference>
<dbReference type="AlphaFoldDB" id="A0A418VNU8"/>
<dbReference type="Pfam" id="PF11533">
    <property type="entry name" value="AtzH-like"/>
    <property type="match status" value="1"/>
</dbReference>
<comment type="caution">
    <text evidence="1">The sequence shown here is derived from an EMBL/GenBank/DDBJ whole genome shotgun (WGS) entry which is preliminary data.</text>
</comment>
<dbReference type="NCBIfam" id="NF033625">
    <property type="entry name" value="HpxZ"/>
    <property type="match status" value="1"/>
</dbReference>
<dbReference type="RefSeq" id="WP_119855022.1">
    <property type="nucleotide sequence ID" value="NZ_QYYD01000002.1"/>
</dbReference>
<dbReference type="Gene3D" id="3.10.450.50">
    <property type="match status" value="1"/>
</dbReference>
<gene>
    <name evidence="1" type="primary">hpxZ</name>
    <name evidence="1" type="ORF">D4Q52_02840</name>
</gene>
<dbReference type="EMBL" id="QYYD01000002">
    <property type="protein sequence ID" value="RJF77854.1"/>
    <property type="molecule type" value="Genomic_DNA"/>
</dbReference>
<organism evidence="1 2">
    <name type="scientific">Rhodopseudomonas palustris</name>
    <dbReference type="NCBI Taxonomy" id="1076"/>
    <lineage>
        <taxon>Bacteria</taxon>
        <taxon>Pseudomonadati</taxon>
        <taxon>Pseudomonadota</taxon>
        <taxon>Alphaproteobacteria</taxon>
        <taxon>Hyphomicrobiales</taxon>
        <taxon>Nitrobacteraceae</taxon>
        <taxon>Rhodopseudomonas</taxon>
    </lineage>
</organism>
<protein>
    <submittedName>
        <fullName evidence="1">Oxalurate catabolism protein HpxZ</fullName>
    </submittedName>
</protein>
<proteinExistence type="predicted"/>
<dbReference type="InterPro" id="IPR032710">
    <property type="entry name" value="NTF2-like_dom_sf"/>
</dbReference>
<evidence type="ECO:0000313" key="1">
    <source>
        <dbReference type="EMBL" id="RJF77854.1"/>
    </source>
</evidence>
<reference evidence="1 2" key="1">
    <citation type="submission" date="2018-09" db="EMBL/GenBank/DDBJ databases">
        <title>Draft genome sequence of Rhodopseudomonas palustris 2.1.18.</title>
        <authorList>
            <person name="Robertson S.L."/>
            <person name="Meyer T.E."/>
            <person name="Kyndt J.A."/>
        </authorList>
    </citation>
    <scope>NUCLEOTIDE SEQUENCE [LARGE SCALE GENOMIC DNA]</scope>
    <source>
        <strain evidence="1 2">2.1.18</strain>
    </source>
</reference>
<accession>A0A418VNU8</accession>
<dbReference type="OrthoDB" id="9791198at2"/>